<dbReference type="Proteomes" id="UP000007800">
    <property type="component" value="Unassembled WGS sequence"/>
</dbReference>
<name>C5KZ98_PERM5</name>
<sequence>MTRDKEASSLLQPPVPLTRAATTNWPLLMSMEQIFDNKWAGVEEAAAVAVDEEAQQTTFLPGFDDDEEEGGTAPNAGGGFDAWGDDALASTEEEVDIGNAWGSDEDLGLGDLDLPAGPEVQAVDDSVVTPGEGYSRRWLRNRKMVPDLIAAGDFDEALATLQRRIGLINAIPLKPLFEEVYSATRCR</sequence>
<dbReference type="GO" id="GO:0016192">
    <property type="term" value="P:vesicle-mediated transport"/>
    <property type="evidence" value="ECO:0007669"/>
    <property type="project" value="InterPro"/>
</dbReference>
<feature type="domain" description="Coatomer alpha subunit C-terminal" evidence="2">
    <location>
        <begin position="34"/>
        <end position="185"/>
    </location>
</feature>
<keyword evidence="4" id="KW-1185">Reference proteome</keyword>
<gene>
    <name evidence="3" type="ORF">Pmar_PMAR027471</name>
</gene>
<dbReference type="GO" id="GO:0006886">
    <property type="term" value="P:intracellular protein transport"/>
    <property type="evidence" value="ECO:0007669"/>
    <property type="project" value="InterPro"/>
</dbReference>
<dbReference type="Pfam" id="PF06957">
    <property type="entry name" value="COPI_C"/>
    <property type="match status" value="1"/>
</dbReference>
<dbReference type="InterPro" id="IPR010714">
    <property type="entry name" value="Coatomer_asu_C"/>
</dbReference>
<proteinExistence type="predicted"/>
<dbReference type="EMBL" id="GG677727">
    <property type="protein sequence ID" value="EER10195.1"/>
    <property type="molecule type" value="Genomic_DNA"/>
</dbReference>
<evidence type="ECO:0000313" key="3">
    <source>
        <dbReference type="EMBL" id="EER10195.1"/>
    </source>
</evidence>
<dbReference type="GO" id="GO:0030126">
    <property type="term" value="C:COPI vesicle coat"/>
    <property type="evidence" value="ECO:0007669"/>
    <property type="project" value="InterPro"/>
</dbReference>
<dbReference type="OrthoDB" id="10261470at2759"/>
<organism evidence="4">
    <name type="scientific">Perkinsus marinus (strain ATCC 50983 / TXsc)</name>
    <dbReference type="NCBI Taxonomy" id="423536"/>
    <lineage>
        <taxon>Eukaryota</taxon>
        <taxon>Sar</taxon>
        <taxon>Alveolata</taxon>
        <taxon>Perkinsozoa</taxon>
        <taxon>Perkinsea</taxon>
        <taxon>Perkinsida</taxon>
        <taxon>Perkinsidae</taxon>
        <taxon>Perkinsus</taxon>
    </lineage>
</organism>
<feature type="region of interest" description="Disordered" evidence="1">
    <location>
        <begin position="61"/>
        <end position="84"/>
    </location>
</feature>
<evidence type="ECO:0000259" key="2">
    <source>
        <dbReference type="Pfam" id="PF06957"/>
    </source>
</evidence>
<dbReference type="InParanoid" id="C5KZ98"/>
<dbReference type="AlphaFoldDB" id="C5KZ98"/>
<evidence type="ECO:0000313" key="4">
    <source>
        <dbReference type="Proteomes" id="UP000007800"/>
    </source>
</evidence>
<evidence type="ECO:0000256" key="1">
    <source>
        <dbReference type="SAM" id="MobiDB-lite"/>
    </source>
</evidence>
<dbReference type="RefSeq" id="XP_002778400.1">
    <property type="nucleotide sequence ID" value="XM_002778354.1"/>
</dbReference>
<accession>C5KZ98</accession>
<protein>
    <submittedName>
        <fullName evidence="3">Coatomer alpha subunit, putative</fullName>
    </submittedName>
</protein>
<dbReference type="GeneID" id="9038683"/>
<dbReference type="GO" id="GO:0005198">
    <property type="term" value="F:structural molecule activity"/>
    <property type="evidence" value="ECO:0007669"/>
    <property type="project" value="InterPro"/>
</dbReference>
<reference evidence="3 4" key="1">
    <citation type="submission" date="2008-07" db="EMBL/GenBank/DDBJ databases">
        <authorList>
            <person name="El-Sayed N."/>
            <person name="Caler E."/>
            <person name="Inman J."/>
            <person name="Amedeo P."/>
            <person name="Hass B."/>
            <person name="Wortman J."/>
        </authorList>
    </citation>
    <scope>NUCLEOTIDE SEQUENCE [LARGE SCALE GENOMIC DNA]</scope>
    <source>
        <strain evidence="4">ATCC 50983 / TXsc</strain>
    </source>
</reference>